<evidence type="ECO:0000256" key="9">
    <source>
        <dbReference type="RuleBase" id="RU363013"/>
    </source>
</evidence>
<dbReference type="GO" id="GO:0019563">
    <property type="term" value="P:glycerol catabolic process"/>
    <property type="evidence" value="ECO:0007669"/>
    <property type="project" value="TreeGrafter"/>
</dbReference>
<dbReference type="UniPathway" id="UPA00138"/>
<dbReference type="RefSeq" id="WP_102607130.1">
    <property type="nucleotide sequence ID" value="NZ_PNYC01000008.1"/>
</dbReference>
<organism evidence="10 11">
    <name type="scientific">Trinickia symbiotica</name>
    <dbReference type="NCBI Taxonomy" id="863227"/>
    <lineage>
        <taxon>Bacteria</taxon>
        <taxon>Pseudomonadati</taxon>
        <taxon>Pseudomonadota</taxon>
        <taxon>Betaproteobacteria</taxon>
        <taxon>Burkholderiales</taxon>
        <taxon>Burkholderiaceae</taxon>
        <taxon>Trinickia</taxon>
    </lineage>
</organism>
<evidence type="ECO:0000313" key="10">
    <source>
        <dbReference type="EMBL" id="PMS35982.1"/>
    </source>
</evidence>
<dbReference type="InterPro" id="IPR020861">
    <property type="entry name" value="Triosephosphate_isomerase_AS"/>
</dbReference>
<dbReference type="NCBIfam" id="TIGR00419">
    <property type="entry name" value="tim"/>
    <property type="match status" value="1"/>
</dbReference>
<keyword evidence="5 8" id="KW-0963">Cytoplasm</keyword>
<dbReference type="GO" id="GO:0005829">
    <property type="term" value="C:cytosol"/>
    <property type="evidence" value="ECO:0007669"/>
    <property type="project" value="TreeGrafter"/>
</dbReference>
<keyword evidence="4 8" id="KW-0312">Gluconeogenesis</keyword>
<sequence length="267" mass="27594">MARQPGQRKKWVVGNWKMHGRLADNEALLRALASGAGACSGIRVGVCVPTPYLAQVEAALSGTPFAWGVQDVSAYTHGAYTGEVAAEMTLEFGATLAIVGHSERRAYHGEHSELVAAKAQRALQAGLTPIVCVGETLEERESGATQAVVGAQIDALLAKLSVDETARVVIAYEPVWAIGTGRTATTDQAQEVHAFLRARLLGKHAVLASVPLLYGGSVKPENAAALFSQADIDGGLIGGASLKSQDFLAICAAAQAAQAAQAAGAAR</sequence>
<feature type="binding site" evidence="8">
    <location>
        <position position="179"/>
    </location>
    <ligand>
        <name>substrate</name>
    </ligand>
</feature>
<name>A0A2N7X349_9BURK</name>
<dbReference type="EC" id="5.3.1.1" evidence="8 9"/>
<evidence type="ECO:0000313" key="11">
    <source>
        <dbReference type="Proteomes" id="UP000235777"/>
    </source>
</evidence>
<evidence type="ECO:0000256" key="7">
    <source>
        <dbReference type="ARBA" id="ARBA00023235"/>
    </source>
</evidence>
<keyword evidence="7 8" id="KW-0413">Isomerase</keyword>
<dbReference type="InterPro" id="IPR013785">
    <property type="entry name" value="Aldolase_TIM"/>
</dbReference>
<dbReference type="Gene3D" id="3.20.20.70">
    <property type="entry name" value="Aldolase class I"/>
    <property type="match status" value="1"/>
</dbReference>
<reference evidence="10 11" key="1">
    <citation type="submission" date="2018-01" db="EMBL/GenBank/DDBJ databases">
        <title>Whole genome analyses suggest that Burkholderia sensu lato contains two further novel genera in the rhizoxinica-symbiotica group Mycetohabitans gen. nov., and Trinickia gen. nov.: implications for the evolution of diazotrophy and nodulation in the Burkholderiaceae.</title>
        <authorList>
            <person name="Estrada-de los Santos P."/>
            <person name="Palmer M."/>
            <person name="Chavez-Ramirez B."/>
            <person name="Beukes C."/>
            <person name="Steenkamp E.T."/>
            <person name="Hirsch A.M."/>
            <person name="Manyaka P."/>
            <person name="Maluk M."/>
            <person name="Lafos M."/>
            <person name="Crook M."/>
            <person name="Gross E."/>
            <person name="Simon M.F."/>
            <person name="Bueno dos Reis Junior F."/>
            <person name="Poole P.S."/>
            <person name="Venter S.N."/>
            <person name="James E.K."/>
        </authorList>
    </citation>
    <scope>NUCLEOTIDE SEQUENCE [LARGE SCALE GENOMIC DNA]</scope>
    <source>
        <strain evidence="10 11">JPY 581</strain>
    </source>
</reference>
<keyword evidence="6 8" id="KW-0324">Glycolysis</keyword>
<dbReference type="Pfam" id="PF00121">
    <property type="entry name" value="TIM"/>
    <property type="match status" value="1"/>
</dbReference>
<dbReference type="PROSITE" id="PS51440">
    <property type="entry name" value="TIM_2"/>
    <property type="match status" value="1"/>
</dbReference>
<comment type="function">
    <text evidence="8">Involved in the gluconeogenesis. Catalyzes stereospecifically the conversion of dihydroxyacetone phosphate (DHAP) to D-glyceraldehyde-3-phosphate (G3P).</text>
</comment>
<dbReference type="HAMAP" id="MF_00147_B">
    <property type="entry name" value="TIM_B"/>
    <property type="match status" value="1"/>
</dbReference>
<dbReference type="GO" id="GO:0046166">
    <property type="term" value="P:glyceraldehyde-3-phosphate biosynthetic process"/>
    <property type="evidence" value="ECO:0007669"/>
    <property type="project" value="TreeGrafter"/>
</dbReference>
<evidence type="ECO:0000256" key="1">
    <source>
        <dbReference type="ARBA" id="ARBA00004680"/>
    </source>
</evidence>
<evidence type="ECO:0000256" key="4">
    <source>
        <dbReference type="ARBA" id="ARBA00022432"/>
    </source>
</evidence>
<dbReference type="PROSITE" id="PS00171">
    <property type="entry name" value="TIM_1"/>
    <property type="match status" value="1"/>
</dbReference>
<dbReference type="STRING" id="863227.GCA_000373005_04318"/>
<comment type="pathway">
    <text evidence="2">Carbohydrate metabolism; erythritol degradation.</text>
</comment>
<comment type="pathway">
    <text evidence="1 8 9">Carbohydrate degradation; glycolysis; D-glyceraldehyde 3-phosphate from glycerone phosphate: step 1/1.</text>
</comment>
<comment type="caution">
    <text evidence="10">The sequence shown here is derived from an EMBL/GenBank/DDBJ whole genome shotgun (WGS) entry which is preliminary data.</text>
</comment>
<evidence type="ECO:0000256" key="5">
    <source>
        <dbReference type="ARBA" id="ARBA00022490"/>
    </source>
</evidence>
<dbReference type="GO" id="GO:0004807">
    <property type="term" value="F:triose-phosphate isomerase activity"/>
    <property type="evidence" value="ECO:0007669"/>
    <property type="project" value="UniProtKB-UniRule"/>
</dbReference>
<protein>
    <recommendedName>
        <fullName evidence="8 9">Triosephosphate isomerase</fullName>
        <shortName evidence="8">TIM</shortName>
        <shortName evidence="8">TPI</shortName>
        <ecNumber evidence="8 9">5.3.1.1</ecNumber>
    </recommendedName>
    <alternativeName>
        <fullName evidence="8">Triose-phosphate isomerase</fullName>
    </alternativeName>
</protein>
<dbReference type="PANTHER" id="PTHR21139:SF42">
    <property type="entry name" value="TRIOSEPHOSPHATE ISOMERASE"/>
    <property type="match status" value="1"/>
</dbReference>
<dbReference type="AlphaFoldDB" id="A0A2N7X349"/>
<dbReference type="FunFam" id="3.20.20.70:FF:000016">
    <property type="entry name" value="Triosephosphate isomerase"/>
    <property type="match status" value="1"/>
</dbReference>
<dbReference type="CDD" id="cd00311">
    <property type="entry name" value="TIM"/>
    <property type="match status" value="1"/>
</dbReference>
<dbReference type="UniPathway" id="UPA00109">
    <property type="reaction ID" value="UER00189"/>
</dbReference>
<feature type="active site" description="Proton acceptor" evidence="8">
    <location>
        <position position="173"/>
    </location>
</feature>
<evidence type="ECO:0000256" key="8">
    <source>
        <dbReference type="HAMAP-Rule" id="MF_00147"/>
    </source>
</evidence>
<comment type="catalytic activity">
    <reaction evidence="8 9">
        <text>D-glyceraldehyde 3-phosphate = dihydroxyacetone phosphate</text>
        <dbReference type="Rhea" id="RHEA:18585"/>
        <dbReference type="ChEBI" id="CHEBI:57642"/>
        <dbReference type="ChEBI" id="CHEBI:59776"/>
        <dbReference type="EC" id="5.3.1.1"/>
    </reaction>
</comment>
<keyword evidence="11" id="KW-1185">Reference proteome</keyword>
<comment type="subunit">
    <text evidence="8 9">Homodimer.</text>
</comment>
<dbReference type="PANTHER" id="PTHR21139">
    <property type="entry name" value="TRIOSEPHOSPHATE ISOMERASE"/>
    <property type="match status" value="1"/>
</dbReference>
<comment type="similarity">
    <text evidence="3 8 9">Belongs to the triosephosphate isomerase family.</text>
</comment>
<comment type="subcellular location">
    <subcellularLocation>
        <location evidence="8 9">Cytoplasm</location>
    </subcellularLocation>
</comment>
<dbReference type="Proteomes" id="UP000235777">
    <property type="component" value="Unassembled WGS sequence"/>
</dbReference>
<evidence type="ECO:0000256" key="6">
    <source>
        <dbReference type="ARBA" id="ARBA00023152"/>
    </source>
</evidence>
<evidence type="ECO:0000256" key="3">
    <source>
        <dbReference type="ARBA" id="ARBA00007422"/>
    </source>
</evidence>
<dbReference type="InterPro" id="IPR000652">
    <property type="entry name" value="Triosephosphate_isomerase"/>
</dbReference>
<dbReference type="InterPro" id="IPR035990">
    <property type="entry name" value="TIM_sf"/>
</dbReference>
<evidence type="ECO:0000256" key="2">
    <source>
        <dbReference type="ARBA" id="ARBA00004939"/>
    </source>
</evidence>
<proteinExistence type="inferred from homology"/>
<dbReference type="EMBL" id="PNYC01000008">
    <property type="protein sequence ID" value="PMS35982.1"/>
    <property type="molecule type" value="Genomic_DNA"/>
</dbReference>
<dbReference type="InterPro" id="IPR022896">
    <property type="entry name" value="TrioseP_Isoase_bac/euk"/>
</dbReference>
<feature type="binding site" evidence="8">
    <location>
        <position position="217"/>
    </location>
    <ligand>
        <name>substrate</name>
    </ligand>
</feature>
<gene>
    <name evidence="8" type="primary">tpiA</name>
    <name evidence="10" type="ORF">C0Z20_13985</name>
</gene>
<comment type="pathway">
    <text evidence="8 9">Carbohydrate biosynthesis; gluconeogenesis.</text>
</comment>
<accession>A0A2N7X349</accession>
<dbReference type="GO" id="GO:0006094">
    <property type="term" value="P:gluconeogenesis"/>
    <property type="evidence" value="ECO:0007669"/>
    <property type="project" value="UniProtKB-UniRule"/>
</dbReference>
<dbReference type="GO" id="GO:0006096">
    <property type="term" value="P:glycolytic process"/>
    <property type="evidence" value="ECO:0007669"/>
    <property type="project" value="UniProtKB-UniRule"/>
</dbReference>
<dbReference type="SUPFAM" id="SSF51351">
    <property type="entry name" value="Triosephosphate isomerase (TIM)"/>
    <property type="match status" value="1"/>
</dbReference>
<feature type="active site" description="Electrophile" evidence="8">
    <location>
        <position position="101"/>
    </location>
</feature>
<feature type="binding site" evidence="8">
    <location>
        <begin position="238"/>
        <end position="239"/>
    </location>
    <ligand>
        <name>substrate</name>
    </ligand>
</feature>
<feature type="binding site" evidence="8">
    <location>
        <begin position="15"/>
        <end position="17"/>
    </location>
    <ligand>
        <name>substrate</name>
    </ligand>
</feature>